<reference evidence="2 3" key="1">
    <citation type="journal article" date="2018" name="Sci. Rep.">
        <title>Genomic signatures of local adaptation to the degree of environmental predictability in rotifers.</title>
        <authorList>
            <person name="Franch-Gras L."/>
            <person name="Hahn C."/>
            <person name="Garcia-Roger E.M."/>
            <person name="Carmona M.J."/>
            <person name="Serra M."/>
            <person name="Gomez A."/>
        </authorList>
    </citation>
    <scope>NUCLEOTIDE SEQUENCE [LARGE SCALE GENOMIC DNA]</scope>
    <source>
        <strain evidence="2">HYR1</strain>
    </source>
</reference>
<gene>
    <name evidence="2" type="ORF">BpHYR1_024599</name>
</gene>
<feature type="domain" description="PCI" evidence="1">
    <location>
        <begin position="485"/>
        <end position="666"/>
    </location>
</feature>
<keyword evidence="3" id="KW-1185">Reference proteome</keyword>
<sequence>MGNLNNKNRNSISTNSNVITRIKIDKLDVRIENEPTQIDERSSSVLKYRTPHFKASARIKFPPINRDEIWKIGWIQACTYMQFRNSYGNLGCSSWEFPELATGLKPMISDSDGKNFPWYGSKTEVVLVKGPQQNFTMHHVSMNDNFYPHVTWDIPTSSDKTPKLTNIKRDQKFYTWLVAMDVLNGTFVVLKTFKWRMKLEIQVDPSKEQGSRAKLVSSPVPKQPYALKNNYKIPDCALYPSNANSAQILIWRPSLGTPVVVVSPKCYNKDEIIQNLIKNDAISLAKLLNLKNDKYRQIYFEDNSKEYLRDKFTNSPNKIYSWTEVISNYALARNSLSNQDYINSFELMSKSFKSLIELIKDARDENWQLPILFQMSVDLRLLAYTCDSRHRQDFESEQEKEANAEGSNQGQYAEKTAESLMVCFRNLCTDTRSESQVSKRWGMMHIINQLFKIYFKINKINLCNPLKRVIENSGMKDSFPIAHQIVYKFYVGRQAMFENDYNTAADYFEFAFRNCPSKYTRNKKIILVYLIPVNMLRGYMPNQDLLLKYDLKPFAEIVNAVKQGNIQKFNNDMIEYEDFFIESGVYLFLEKLKMTTYRNLFKKLAKLLNTAQIPIEDFVDVLKFLNEDDMDNDICQCILSNLIFEGKIKGYISHKHNKLVINKDFRAAFPRLTTINLNK</sequence>
<evidence type="ECO:0000313" key="2">
    <source>
        <dbReference type="EMBL" id="RNA38157.1"/>
    </source>
</evidence>
<dbReference type="EMBL" id="REGN01000910">
    <property type="protein sequence ID" value="RNA38157.1"/>
    <property type="molecule type" value="Genomic_DNA"/>
</dbReference>
<proteinExistence type="predicted"/>
<evidence type="ECO:0000259" key="1">
    <source>
        <dbReference type="PROSITE" id="PS50250"/>
    </source>
</evidence>
<organism evidence="2 3">
    <name type="scientific">Brachionus plicatilis</name>
    <name type="common">Marine rotifer</name>
    <name type="synonym">Brachionus muelleri</name>
    <dbReference type="NCBI Taxonomy" id="10195"/>
    <lineage>
        <taxon>Eukaryota</taxon>
        <taxon>Metazoa</taxon>
        <taxon>Spiralia</taxon>
        <taxon>Gnathifera</taxon>
        <taxon>Rotifera</taxon>
        <taxon>Eurotatoria</taxon>
        <taxon>Monogononta</taxon>
        <taxon>Pseudotrocha</taxon>
        <taxon>Ploima</taxon>
        <taxon>Brachionidae</taxon>
        <taxon>Brachionus</taxon>
    </lineage>
</organism>
<dbReference type="PANTHER" id="PTHR31655">
    <property type="entry name" value="PROTEIN FAM78A"/>
    <property type="match status" value="1"/>
</dbReference>
<comment type="caution">
    <text evidence="2">The sequence shown here is derived from an EMBL/GenBank/DDBJ whole genome shotgun (WGS) entry which is preliminary data.</text>
</comment>
<dbReference type="InterPro" id="IPR036388">
    <property type="entry name" value="WH-like_DNA-bd_sf"/>
</dbReference>
<dbReference type="AlphaFoldDB" id="A0A3M7SRC6"/>
<protein>
    <submittedName>
        <fullName evidence="2">PCI domain-containing 2</fullName>
    </submittedName>
</protein>
<dbReference type="Pfam" id="PF01399">
    <property type="entry name" value="PCI"/>
    <property type="match status" value="1"/>
</dbReference>
<evidence type="ECO:0000313" key="3">
    <source>
        <dbReference type="Proteomes" id="UP000276133"/>
    </source>
</evidence>
<dbReference type="OrthoDB" id="10252687at2759"/>
<dbReference type="Gene3D" id="1.10.10.10">
    <property type="entry name" value="Winged helix-like DNA-binding domain superfamily/Winged helix DNA-binding domain"/>
    <property type="match status" value="1"/>
</dbReference>
<dbReference type="PANTHER" id="PTHR31655:SF7">
    <property type="entry name" value="PROTEIN FAM78A"/>
    <property type="match status" value="1"/>
</dbReference>
<dbReference type="SMART" id="SM00753">
    <property type="entry name" value="PAM"/>
    <property type="match status" value="1"/>
</dbReference>
<dbReference type="InterPro" id="IPR000717">
    <property type="entry name" value="PCI_dom"/>
</dbReference>
<dbReference type="PROSITE" id="PS50250">
    <property type="entry name" value="PCI"/>
    <property type="match status" value="1"/>
</dbReference>
<dbReference type="STRING" id="10195.A0A3M7SRC6"/>
<dbReference type="Proteomes" id="UP000276133">
    <property type="component" value="Unassembled WGS sequence"/>
</dbReference>
<accession>A0A3M7SRC6</accession>
<name>A0A3M7SRC6_BRAPC</name>
<dbReference type="InterPro" id="IPR029638">
    <property type="entry name" value="FAM78"/>
</dbReference>